<name>A0A242MJJ8_CABSO</name>
<sequence length="302" mass="32197">MLLTACGKTDEPVAIVPIQDSQTPIFMSVEAGARTYRMVFDTGASYTVIDSRTATRDLRPMSDAALSAWTRFGEPLGKSVSLLEGSATIRYYESPALRYGQWAVASRGIAPAIDLPLLTQWSMDLGARVDGAVGAATLSTLNWVLNRRDRRLEGYRFSSKIFRAESTGMTCVPMLTLPEGTPAISIEIDGHPAVMTIDTGYIGNTSGGLSVGDIATLRYLSALAGEMTIDKPGADRDAKGKPVVVVKTKSVSLAPQHGRACVPADRGGLGSTRPRLSLQVREDCSRLRSASILLFRAGANGA</sequence>
<evidence type="ECO:0000313" key="2">
    <source>
        <dbReference type="Proteomes" id="UP000195221"/>
    </source>
</evidence>
<dbReference type="InterPro" id="IPR021109">
    <property type="entry name" value="Peptidase_aspartic_dom_sf"/>
</dbReference>
<reference evidence="1 2" key="1">
    <citation type="submission" date="2017-03" db="EMBL/GenBank/DDBJ databases">
        <title>Genome analysis of strain PAMC 26577.</title>
        <authorList>
            <person name="Oh H.-M."/>
            <person name="Yang J.-A."/>
        </authorList>
    </citation>
    <scope>NUCLEOTIDE SEQUENCE [LARGE SCALE GENOMIC DNA]</scope>
    <source>
        <strain evidence="1 2">PAMC 26577</strain>
    </source>
</reference>
<dbReference type="AlphaFoldDB" id="A0A242MJJ8"/>
<proteinExistence type="predicted"/>
<dbReference type="GO" id="GO:0006508">
    <property type="term" value="P:proteolysis"/>
    <property type="evidence" value="ECO:0007669"/>
    <property type="project" value="InterPro"/>
</dbReference>
<comment type="caution">
    <text evidence="1">The sequence shown here is derived from an EMBL/GenBank/DDBJ whole genome shotgun (WGS) entry which is preliminary data.</text>
</comment>
<accession>A0A242MJJ8</accession>
<dbReference type="Gene3D" id="2.40.70.10">
    <property type="entry name" value="Acid Proteases"/>
    <property type="match status" value="1"/>
</dbReference>
<evidence type="ECO:0008006" key="3">
    <source>
        <dbReference type="Google" id="ProtNLM"/>
    </source>
</evidence>
<gene>
    <name evidence="1" type="ORF">PAMC26577_23800</name>
</gene>
<organism evidence="1 2">
    <name type="scientific">Caballeronia sordidicola</name>
    <name type="common">Burkholderia sordidicola</name>
    <dbReference type="NCBI Taxonomy" id="196367"/>
    <lineage>
        <taxon>Bacteria</taxon>
        <taxon>Pseudomonadati</taxon>
        <taxon>Pseudomonadota</taxon>
        <taxon>Betaproteobacteria</taxon>
        <taxon>Burkholderiales</taxon>
        <taxon>Burkholderiaceae</taxon>
        <taxon>Caballeronia</taxon>
    </lineage>
</organism>
<dbReference type="InterPro" id="IPR001969">
    <property type="entry name" value="Aspartic_peptidase_AS"/>
</dbReference>
<evidence type="ECO:0000313" key="1">
    <source>
        <dbReference type="EMBL" id="OTP71479.1"/>
    </source>
</evidence>
<dbReference type="Proteomes" id="UP000195221">
    <property type="component" value="Unassembled WGS sequence"/>
</dbReference>
<protein>
    <recommendedName>
        <fullName evidence="3">Aspartyl protease</fullName>
    </recommendedName>
</protein>
<dbReference type="EMBL" id="NBTZ01000101">
    <property type="protein sequence ID" value="OTP71479.1"/>
    <property type="molecule type" value="Genomic_DNA"/>
</dbReference>
<dbReference type="PROSITE" id="PS00141">
    <property type="entry name" value="ASP_PROTEASE"/>
    <property type="match status" value="1"/>
</dbReference>
<dbReference type="GO" id="GO:0004190">
    <property type="term" value="F:aspartic-type endopeptidase activity"/>
    <property type="evidence" value="ECO:0007669"/>
    <property type="project" value="InterPro"/>
</dbReference>